<accession>A0A9P3GN58</accession>
<comment type="caution">
    <text evidence="2">The sequence shown here is derived from an EMBL/GenBank/DDBJ whole genome shotgun (WGS) entry which is preliminary data.</text>
</comment>
<evidence type="ECO:0000256" key="1">
    <source>
        <dbReference type="SAM" id="MobiDB-lite"/>
    </source>
</evidence>
<dbReference type="Proteomes" id="UP000703269">
    <property type="component" value="Unassembled WGS sequence"/>
</dbReference>
<evidence type="ECO:0000313" key="2">
    <source>
        <dbReference type="EMBL" id="GJE98522.1"/>
    </source>
</evidence>
<name>A0A9P3GN58_9APHY</name>
<dbReference type="OrthoDB" id="10603925at2759"/>
<feature type="region of interest" description="Disordered" evidence="1">
    <location>
        <begin position="25"/>
        <end position="69"/>
    </location>
</feature>
<sequence length="337" mass="37322">MTAFTAKETNGSDQYEIAHLPSKADVAASQLKRKASTPLASSSKHSAGGTPAGSSPKKKPKPTHTHSPVNLEEHFFRAQGTPTLEDIAAHPTGTRPCSVKTCRGRVANTVRFKLCDRCRRRSRENFRKRTIQLKEKELAEQRRMSSPFKYEEELVLPRDPDEPLTTEQRCKNYMAQLRAAGKLGSASLGKRKAADDPPNAKKPHLGNSEYRTEDDFYSGLAKTIKAHSRRSVWLTMPLDVRGCYCVVRERDDPITQERVEKVVGTAIARAGLPVRTDAPPRLSPSAEGAQSVELRYKCGCRPGVSCGRVIRAKIEKVQEGVTPGERISIMVEHAVRP</sequence>
<organism evidence="2 3">
    <name type="scientific">Phanerochaete sordida</name>
    <dbReference type="NCBI Taxonomy" id="48140"/>
    <lineage>
        <taxon>Eukaryota</taxon>
        <taxon>Fungi</taxon>
        <taxon>Dikarya</taxon>
        <taxon>Basidiomycota</taxon>
        <taxon>Agaricomycotina</taxon>
        <taxon>Agaricomycetes</taxon>
        <taxon>Polyporales</taxon>
        <taxon>Phanerochaetaceae</taxon>
        <taxon>Phanerochaete</taxon>
    </lineage>
</organism>
<gene>
    <name evidence="2" type="ORF">PsYK624_147540</name>
</gene>
<dbReference type="AlphaFoldDB" id="A0A9P3GN58"/>
<proteinExistence type="predicted"/>
<keyword evidence="3" id="KW-1185">Reference proteome</keyword>
<dbReference type="EMBL" id="BPQB01000089">
    <property type="protein sequence ID" value="GJE98522.1"/>
    <property type="molecule type" value="Genomic_DNA"/>
</dbReference>
<evidence type="ECO:0000313" key="3">
    <source>
        <dbReference type="Proteomes" id="UP000703269"/>
    </source>
</evidence>
<protein>
    <submittedName>
        <fullName evidence="2">Uncharacterized protein</fullName>
    </submittedName>
</protein>
<reference evidence="2 3" key="1">
    <citation type="submission" date="2021-08" db="EMBL/GenBank/DDBJ databases">
        <title>Draft Genome Sequence of Phanerochaete sordida strain YK-624.</title>
        <authorList>
            <person name="Mori T."/>
            <person name="Dohra H."/>
            <person name="Suzuki T."/>
            <person name="Kawagishi H."/>
            <person name="Hirai H."/>
        </authorList>
    </citation>
    <scope>NUCLEOTIDE SEQUENCE [LARGE SCALE GENOMIC DNA]</scope>
    <source>
        <strain evidence="2 3">YK-624</strain>
    </source>
</reference>
<feature type="region of interest" description="Disordered" evidence="1">
    <location>
        <begin position="185"/>
        <end position="209"/>
    </location>
</feature>